<keyword evidence="3" id="KW-1185">Reference proteome</keyword>
<accession>A0AAE0ND70</accession>
<comment type="caution">
    <text evidence="2">The sequence shown here is derived from an EMBL/GenBank/DDBJ whole genome shotgun (WGS) entry which is preliminary data.</text>
</comment>
<evidence type="ECO:0000313" key="3">
    <source>
        <dbReference type="Proteomes" id="UP001287356"/>
    </source>
</evidence>
<proteinExistence type="predicted"/>
<feature type="region of interest" description="Disordered" evidence="1">
    <location>
        <begin position="142"/>
        <end position="169"/>
    </location>
</feature>
<evidence type="ECO:0000256" key="1">
    <source>
        <dbReference type="SAM" id="MobiDB-lite"/>
    </source>
</evidence>
<dbReference type="EMBL" id="JAULSN010000002">
    <property type="protein sequence ID" value="KAK3379108.1"/>
    <property type="molecule type" value="Genomic_DNA"/>
</dbReference>
<gene>
    <name evidence="2" type="ORF">B0T24DRAFT_610716</name>
</gene>
<dbReference type="AlphaFoldDB" id="A0AAE0ND70"/>
<feature type="compositionally biased region" description="Basic and acidic residues" evidence="1">
    <location>
        <begin position="143"/>
        <end position="155"/>
    </location>
</feature>
<feature type="compositionally biased region" description="Basic and acidic residues" evidence="1">
    <location>
        <begin position="60"/>
        <end position="72"/>
    </location>
</feature>
<protein>
    <submittedName>
        <fullName evidence="2">Uncharacterized protein</fullName>
    </submittedName>
</protein>
<feature type="region of interest" description="Disordered" evidence="1">
    <location>
        <begin position="303"/>
        <end position="330"/>
    </location>
</feature>
<dbReference type="Proteomes" id="UP001287356">
    <property type="component" value="Unassembled WGS sequence"/>
</dbReference>
<sequence length="906" mass="97726">MTPVPLSNSTRSLRKVTHVPLKVSGDSGGSGRALLKAGYVRQLGLQPGEVDQVIRKYESSHAAHLADQEGNRKQQTTEPENRDVDSNTASLESVWRILEQFEGTPLPSTLPPASAFADIYPSQLIGFGNALTKVRQARLAELSQRKPGDSEDDRNPNSQSGGAATPADELASATNLVSSSAAATNAFKANTATSPIGMLNLERIEMTPAGLERGELVATIPLAPKERTSVVKQEWSVVGDEFATIVTDSLCNISRTGVAENSDLAQATSSQNAHSNRLHATAGASGGGCGFVTGSVATAFGSQGPESASAGDSRKHAASMTHAASSRVTQAHKMTISTAAGPVAAGDDAPLATSSCALENPSETDPMRVDYFKMMRKWRVGLYRYGLRLTYDLTVPEPGAAMRADYSEMEELRRVVQEAFVFRENYLSVTESSYEALCIQHGVPIPPGPLPLWSALSASGTVGKKHGTDGSSNNIFTTVTRIAVPDGYAIDHVDLTTQLSYEDHDRRFDVLGCADDTWSRTAHVSNVFPTLRGLNGQQFLHGRTGNVNITHVSGGFQDGSFQFDITLKRTEESFRRWRASVWNLLQEAAKAKHHAERASKQARLAAIEARVNGVDMLTLRREENDEIMECVLRWFLGVDFEFMPGRTGNLSKNGSGSGLVAHEAKVSFINQAIDWENAVFFLHGYFWDVPQSRSFLRSLQHPDATRQAFLRAGAARVVLTVRKGYEEAFTWFAEHGDMSASPPSPSGYPYMAIARQIRAYDSTNYPGIPPAGPRKQEVSAAIGDEIPQAVTTTSPALVEPGSGPVSIKVADASGFVAGGIAVIDSWERGVNGENPTGIQESQAIVKADKYTNTITVEELTHAHDGQKLPFPICQTSPKGLLVAEWFEYTPSQGTMISIDSDVRTIA</sequence>
<name>A0AAE0ND70_9PEZI</name>
<evidence type="ECO:0000313" key="2">
    <source>
        <dbReference type="EMBL" id="KAK3379108.1"/>
    </source>
</evidence>
<reference evidence="2" key="2">
    <citation type="submission" date="2023-06" db="EMBL/GenBank/DDBJ databases">
        <authorList>
            <consortium name="Lawrence Berkeley National Laboratory"/>
            <person name="Haridas S."/>
            <person name="Hensen N."/>
            <person name="Bonometti L."/>
            <person name="Westerberg I."/>
            <person name="Brannstrom I.O."/>
            <person name="Guillou S."/>
            <person name="Cros-Aarteil S."/>
            <person name="Calhoun S."/>
            <person name="Kuo A."/>
            <person name="Mondo S."/>
            <person name="Pangilinan J."/>
            <person name="Riley R."/>
            <person name="Labutti K."/>
            <person name="Andreopoulos B."/>
            <person name="Lipzen A."/>
            <person name="Chen C."/>
            <person name="Yanf M."/>
            <person name="Daum C."/>
            <person name="Ng V."/>
            <person name="Clum A."/>
            <person name="Steindorff A."/>
            <person name="Ohm R."/>
            <person name="Martin F."/>
            <person name="Silar P."/>
            <person name="Natvig D."/>
            <person name="Lalanne C."/>
            <person name="Gautier V."/>
            <person name="Ament-Velasquez S.L."/>
            <person name="Kruys A."/>
            <person name="Hutchinson M.I."/>
            <person name="Powell A.J."/>
            <person name="Barry K."/>
            <person name="Miller A.N."/>
            <person name="Grigoriev I.V."/>
            <person name="Debuchy R."/>
            <person name="Gladieux P."/>
            <person name="Thoren M.H."/>
            <person name="Johannesson H."/>
        </authorList>
    </citation>
    <scope>NUCLEOTIDE SEQUENCE</scope>
    <source>
        <strain evidence="2">CBS 958.72</strain>
    </source>
</reference>
<feature type="region of interest" description="Disordered" evidence="1">
    <location>
        <begin position="60"/>
        <end position="88"/>
    </location>
</feature>
<organism evidence="2 3">
    <name type="scientific">Lasiosphaeria ovina</name>
    <dbReference type="NCBI Taxonomy" id="92902"/>
    <lineage>
        <taxon>Eukaryota</taxon>
        <taxon>Fungi</taxon>
        <taxon>Dikarya</taxon>
        <taxon>Ascomycota</taxon>
        <taxon>Pezizomycotina</taxon>
        <taxon>Sordariomycetes</taxon>
        <taxon>Sordariomycetidae</taxon>
        <taxon>Sordariales</taxon>
        <taxon>Lasiosphaeriaceae</taxon>
        <taxon>Lasiosphaeria</taxon>
    </lineage>
</organism>
<reference evidence="2" key="1">
    <citation type="journal article" date="2023" name="Mol. Phylogenet. Evol.">
        <title>Genome-scale phylogeny and comparative genomics of the fungal order Sordariales.</title>
        <authorList>
            <person name="Hensen N."/>
            <person name="Bonometti L."/>
            <person name="Westerberg I."/>
            <person name="Brannstrom I.O."/>
            <person name="Guillou S."/>
            <person name="Cros-Aarteil S."/>
            <person name="Calhoun S."/>
            <person name="Haridas S."/>
            <person name="Kuo A."/>
            <person name="Mondo S."/>
            <person name="Pangilinan J."/>
            <person name="Riley R."/>
            <person name="LaButti K."/>
            <person name="Andreopoulos B."/>
            <person name="Lipzen A."/>
            <person name="Chen C."/>
            <person name="Yan M."/>
            <person name="Daum C."/>
            <person name="Ng V."/>
            <person name="Clum A."/>
            <person name="Steindorff A."/>
            <person name="Ohm R.A."/>
            <person name="Martin F."/>
            <person name="Silar P."/>
            <person name="Natvig D.O."/>
            <person name="Lalanne C."/>
            <person name="Gautier V."/>
            <person name="Ament-Velasquez S.L."/>
            <person name="Kruys A."/>
            <person name="Hutchinson M.I."/>
            <person name="Powell A.J."/>
            <person name="Barry K."/>
            <person name="Miller A.N."/>
            <person name="Grigoriev I.V."/>
            <person name="Debuchy R."/>
            <person name="Gladieux P."/>
            <person name="Hiltunen Thoren M."/>
            <person name="Johannesson H."/>
        </authorList>
    </citation>
    <scope>NUCLEOTIDE SEQUENCE</scope>
    <source>
        <strain evidence="2">CBS 958.72</strain>
    </source>
</reference>